<evidence type="ECO:0000256" key="1">
    <source>
        <dbReference type="SAM" id="MobiDB-lite"/>
    </source>
</evidence>
<dbReference type="Proteomes" id="UP001163823">
    <property type="component" value="Chromosome 2"/>
</dbReference>
<dbReference type="KEGG" id="qsa:O6P43_003145"/>
<protein>
    <submittedName>
        <fullName evidence="2">Signal transduction response regulator</fullName>
    </submittedName>
</protein>
<name>A0AAD7QE28_QUISA</name>
<sequence length="262" mass="28934">MLLRSSSTPVFGTLLPSFSDNPKKDLETSHSNNSHIKHPTQFDHHSVCKPPLPHGVHNLRLTSNSRNSYPVSYPASRLSVLSQESSGLGLKAFQRAPSDGNLGRLSAYHSCYVDESDELSAPKKISSFEQLKKMFQTESSCSIYNSNQEFKDEENEPQEVLKRTIAIEGSIEEVINLALGIRGDDEEKGLTGIQNLRIEEDVEPASPPMYIPGGLGINAADFGGGGFHNGNHVDISLTDFDRRGDAKEYCKRMLVQRRTSLS</sequence>
<organism evidence="2 3">
    <name type="scientific">Quillaja saponaria</name>
    <name type="common">Soap bark tree</name>
    <dbReference type="NCBI Taxonomy" id="32244"/>
    <lineage>
        <taxon>Eukaryota</taxon>
        <taxon>Viridiplantae</taxon>
        <taxon>Streptophyta</taxon>
        <taxon>Embryophyta</taxon>
        <taxon>Tracheophyta</taxon>
        <taxon>Spermatophyta</taxon>
        <taxon>Magnoliopsida</taxon>
        <taxon>eudicotyledons</taxon>
        <taxon>Gunneridae</taxon>
        <taxon>Pentapetalae</taxon>
        <taxon>rosids</taxon>
        <taxon>fabids</taxon>
        <taxon>Fabales</taxon>
        <taxon>Quillajaceae</taxon>
        <taxon>Quillaja</taxon>
    </lineage>
</organism>
<evidence type="ECO:0000313" key="2">
    <source>
        <dbReference type="EMBL" id="KAJ7979783.1"/>
    </source>
</evidence>
<feature type="region of interest" description="Disordered" evidence="1">
    <location>
        <begin position="14"/>
        <end position="44"/>
    </location>
</feature>
<gene>
    <name evidence="2" type="ORF">O6P43_003145</name>
</gene>
<reference evidence="2" key="1">
    <citation type="journal article" date="2023" name="Science">
        <title>Elucidation of the pathway for biosynthesis of saponin adjuvants from the soapbark tree.</title>
        <authorList>
            <person name="Reed J."/>
            <person name="Orme A."/>
            <person name="El-Demerdash A."/>
            <person name="Owen C."/>
            <person name="Martin L.B.B."/>
            <person name="Misra R.C."/>
            <person name="Kikuchi S."/>
            <person name="Rejzek M."/>
            <person name="Martin A.C."/>
            <person name="Harkess A."/>
            <person name="Leebens-Mack J."/>
            <person name="Louveau T."/>
            <person name="Stephenson M.J."/>
            <person name="Osbourn A."/>
        </authorList>
    </citation>
    <scope>NUCLEOTIDE SEQUENCE</scope>
    <source>
        <strain evidence="2">S10</strain>
    </source>
</reference>
<evidence type="ECO:0000313" key="3">
    <source>
        <dbReference type="Proteomes" id="UP001163823"/>
    </source>
</evidence>
<comment type="caution">
    <text evidence="2">The sequence shown here is derived from an EMBL/GenBank/DDBJ whole genome shotgun (WGS) entry which is preliminary data.</text>
</comment>
<dbReference type="EMBL" id="JARAOO010000002">
    <property type="protein sequence ID" value="KAJ7979783.1"/>
    <property type="molecule type" value="Genomic_DNA"/>
</dbReference>
<keyword evidence="3" id="KW-1185">Reference proteome</keyword>
<dbReference type="AlphaFoldDB" id="A0AAD7QE28"/>
<proteinExistence type="predicted"/>
<accession>A0AAD7QE28</accession>